<feature type="domain" description="Response regulatory" evidence="8">
    <location>
        <begin position="42"/>
        <end position="171"/>
    </location>
</feature>
<gene>
    <name evidence="9" type="ORF">FPZ41_04475</name>
</gene>
<dbReference type="PROSITE" id="PS50110">
    <property type="entry name" value="RESPONSE_REGULATORY"/>
    <property type="match status" value="1"/>
</dbReference>
<evidence type="ECO:0000256" key="3">
    <source>
        <dbReference type="ARBA" id="ARBA00023125"/>
    </source>
</evidence>
<evidence type="ECO:0000256" key="4">
    <source>
        <dbReference type="ARBA" id="ARBA00023163"/>
    </source>
</evidence>
<evidence type="ECO:0000259" key="8">
    <source>
        <dbReference type="PROSITE" id="PS50110"/>
    </source>
</evidence>
<dbReference type="InterPro" id="IPR016032">
    <property type="entry name" value="Sig_transdc_resp-reg_C-effctor"/>
</dbReference>
<evidence type="ECO:0000313" key="10">
    <source>
        <dbReference type="Proteomes" id="UP000373149"/>
    </source>
</evidence>
<name>A0A5N8WMY1_9ACTN</name>
<dbReference type="CDD" id="cd06170">
    <property type="entry name" value="LuxR_C_like"/>
    <property type="match status" value="1"/>
</dbReference>
<dbReference type="SUPFAM" id="SSF52172">
    <property type="entry name" value="CheY-like"/>
    <property type="match status" value="1"/>
</dbReference>
<protein>
    <submittedName>
        <fullName evidence="9">Response regulator transcription factor</fullName>
    </submittedName>
</protein>
<keyword evidence="10" id="KW-1185">Reference proteome</keyword>
<feature type="domain" description="HTH luxR-type" evidence="7">
    <location>
        <begin position="197"/>
        <end position="262"/>
    </location>
</feature>
<dbReference type="Gene3D" id="3.40.50.2300">
    <property type="match status" value="1"/>
</dbReference>
<reference evidence="9 10" key="1">
    <citation type="submission" date="2019-09" db="EMBL/GenBank/DDBJ databases">
        <authorList>
            <person name="Duangmal K."/>
            <person name="Teo W.F.A."/>
            <person name="Lipun K."/>
        </authorList>
    </citation>
    <scope>NUCLEOTIDE SEQUENCE [LARGE SCALE GENOMIC DNA]</scope>
    <source>
        <strain evidence="9 10">K1PN6</strain>
    </source>
</reference>
<dbReference type="Proteomes" id="UP000373149">
    <property type="component" value="Unassembled WGS sequence"/>
</dbReference>
<dbReference type="PROSITE" id="PS50043">
    <property type="entry name" value="HTH_LUXR_2"/>
    <property type="match status" value="1"/>
</dbReference>
<keyword evidence="2" id="KW-0805">Transcription regulation</keyword>
<dbReference type="Pfam" id="PF00196">
    <property type="entry name" value="GerE"/>
    <property type="match status" value="1"/>
</dbReference>
<evidence type="ECO:0000256" key="6">
    <source>
        <dbReference type="SAM" id="MobiDB-lite"/>
    </source>
</evidence>
<evidence type="ECO:0000256" key="5">
    <source>
        <dbReference type="PROSITE-ProRule" id="PRU00169"/>
    </source>
</evidence>
<dbReference type="SMART" id="SM00421">
    <property type="entry name" value="HTH_LUXR"/>
    <property type="match status" value="1"/>
</dbReference>
<dbReference type="GO" id="GO:0003677">
    <property type="term" value="F:DNA binding"/>
    <property type="evidence" value="ECO:0007669"/>
    <property type="project" value="UniProtKB-KW"/>
</dbReference>
<evidence type="ECO:0000313" key="9">
    <source>
        <dbReference type="EMBL" id="MPY47884.1"/>
    </source>
</evidence>
<feature type="compositionally biased region" description="Pro residues" evidence="6">
    <location>
        <begin position="13"/>
        <end position="30"/>
    </location>
</feature>
<dbReference type="AlphaFoldDB" id="A0A5N8WMY1"/>
<evidence type="ECO:0000256" key="2">
    <source>
        <dbReference type="ARBA" id="ARBA00023015"/>
    </source>
</evidence>
<accession>A0A5N8WMY1</accession>
<dbReference type="InterPro" id="IPR039420">
    <property type="entry name" value="WalR-like"/>
</dbReference>
<dbReference type="SMART" id="SM00448">
    <property type="entry name" value="REC"/>
    <property type="match status" value="1"/>
</dbReference>
<feature type="region of interest" description="Disordered" evidence="6">
    <location>
        <begin position="1"/>
        <end position="35"/>
    </location>
</feature>
<dbReference type="CDD" id="cd17535">
    <property type="entry name" value="REC_NarL-like"/>
    <property type="match status" value="1"/>
</dbReference>
<feature type="compositionally biased region" description="Basic and acidic residues" evidence="6">
    <location>
        <begin position="1"/>
        <end position="11"/>
    </location>
</feature>
<dbReference type="EMBL" id="VMNX01000007">
    <property type="protein sequence ID" value="MPY47884.1"/>
    <property type="molecule type" value="Genomic_DNA"/>
</dbReference>
<keyword evidence="1 5" id="KW-0597">Phosphoprotein</keyword>
<sequence>MSADDHDHDRAPAPAPAPTHAPVAPAPPSRGGPAAEDAGLITVAVVDDHPLARHGVAHILGAPPGSGISADTSGAASGAVSVSVSVGSLAELEDALAAGAAPDVIVMDLYLDADTPALDGVAALAATTRVMVMSASGRPADVLGAIRAGACGYVTKHCSAELFVSAVETVAAGGFSLSAELADILQAELTRVGGGPAAPGSPRLSAREEETLSYVARGFTHAQIATRLGVRKTTVDTYVERIRAKLQVGNKAELTRAALARMRRDSTGRAPL</sequence>
<evidence type="ECO:0000256" key="1">
    <source>
        <dbReference type="ARBA" id="ARBA00022553"/>
    </source>
</evidence>
<dbReference type="GO" id="GO:0006355">
    <property type="term" value="P:regulation of DNA-templated transcription"/>
    <property type="evidence" value="ECO:0007669"/>
    <property type="project" value="InterPro"/>
</dbReference>
<keyword evidence="3" id="KW-0238">DNA-binding</keyword>
<dbReference type="PRINTS" id="PR00038">
    <property type="entry name" value="HTHLUXR"/>
</dbReference>
<dbReference type="GO" id="GO:0000160">
    <property type="term" value="P:phosphorelay signal transduction system"/>
    <property type="evidence" value="ECO:0007669"/>
    <property type="project" value="InterPro"/>
</dbReference>
<dbReference type="InterPro" id="IPR001789">
    <property type="entry name" value="Sig_transdc_resp-reg_receiver"/>
</dbReference>
<dbReference type="PANTHER" id="PTHR43214:SF24">
    <property type="entry name" value="TRANSCRIPTIONAL REGULATORY PROTEIN NARL-RELATED"/>
    <property type="match status" value="1"/>
</dbReference>
<dbReference type="InterPro" id="IPR011006">
    <property type="entry name" value="CheY-like_superfamily"/>
</dbReference>
<dbReference type="PANTHER" id="PTHR43214">
    <property type="entry name" value="TWO-COMPONENT RESPONSE REGULATOR"/>
    <property type="match status" value="1"/>
</dbReference>
<organism evidence="9 10">
    <name type="scientific">Streptomyces acidicola</name>
    <dbReference type="NCBI Taxonomy" id="2596892"/>
    <lineage>
        <taxon>Bacteria</taxon>
        <taxon>Bacillati</taxon>
        <taxon>Actinomycetota</taxon>
        <taxon>Actinomycetes</taxon>
        <taxon>Kitasatosporales</taxon>
        <taxon>Streptomycetaceae</taxon>
        <taxon>Streptomyces</taxon>
    </lineage>
</organism>
<feature type="modified residue" description="4-aspartylphosphate" evidence="5">
    <location>
        <position position="108"/>
    </location>
</feature>
<dbReference type="Pfam" id="PF00072">
    <property type="entry name" value="Response_reg"/>
    <property type="match status" value="1"/>
</dbReference>
<dbReference type="SUPFAM" id="SSF46894">
    <property type="entry name" value="C-terminal effector domain of the bipartite response regulators"/>
    <property type="match status" value="1"/>
</dbReference>
<proteinExistence type="predicted"/>
<keyword evidence="4" id="KW-0804">Transcription</keyword>
<dbReference type="InterPro" id="IPR000792">
    <property type="entry name" value="Tscrpt_reg_LuxR_C"/>
</dbReference>
<evidence type="ECO:0000259" key="7">
    <source>
        <dbReference type="PROSITE" id="PS50043"/>
    </source>
</evidence>
<dbReference type="InterPro" id="IPR058245">
    <property type="entry name" value="NreC/VraR/RcsB-like_REC"/>
</dbReference>
<comment type="caution">
    <text evidence="9">The sequence shown here is derived from an EMBL/GenBank/DDBJ whole genome shotgun (WGS) entry which is preliminary data.</text>
</comment>